<evidence type="ECO:0000256" key="3">
    <source>
        <dbReference type="ARBA" id="ARBA00023125"/>
    </source>
</evidence>
<dbReference type="CDD" id="cd12148">
    <property type="entry name" value="fungal_TF_MHR"/>
    <property type="match status" value="1"/>
</dbReference>
<feature type="compositionally biased region" description="Basic and acidic residues" evidence="6">
    <location>
        <begin position="129"/>
        <end position="139"/>
    </location>
</feature>
<dbReference type="GO" id="GO:0006351">
    <property type="term" value="P:DNA-templated transcription"/>
    <property type="evidence" value="ECO:0007669"/>
    <property type="project" value="InterPro"/>
</dbReference>
<keyword evidence="2" id="KW-0805">Transcription regulation</keyword>
<dbReference type="CDD" id="cd00067">
    <property type="entry name" value="GAL4"/>
    <property type="match status" value="1"/>
</dbReference>
<dbReference type="AlphaFoldDB" id="A0A5N5WKL5"/>
<dbReference type="GO" id="GO:0008270">
    <property type="term" value="F:zinc ion binding"/>
    <property type="evidence" value="ECO:0007669"/>
    <property type="project" value="InterPro"/>
</dbReference>
<dbReference type="PANTHER" id="PTHR46910">
    <property type="entry name" value="TRANSCRIPTION FACTOR PDR1"/>
    <property type="match status" value="1"/>
</dbReference>
<feature type="region of interest" description="Disordered" evidence="6">
    <location>
        <begin position="1"/>
        <end position="32"/>
    </location>
</feature>
<evidence type="ECO:0000256" key="5">
    <source>
        <dbReference type="ARBA" id="ARBA00023242"/>
    </source>
</evidence>
<dbReference type="PANTHER" id="PTHR46910:SF25">
    <property type="entry name" value="ABC-TRANSPORTER-REGULATING TRANSCRIPTION FACTOR"/>
    <property type="match status" value="1"/>
</dbReference>
<evidence type="ECO:0000256" key="2">
    <source>
        <dbReference type="ARBA" id="ARBA00023015"/>
    </source>
</evidence>
<gene>
    <name evidence="8" type="ORF">BDV29DRAFT_183650</name>
</gene>
<dbReference type="EMBL" id="ML732363">
    <property type="protein sequence ID" value="KAB8068973.1"/>
    <property type="molecule type" value="Genomic_DNA"/>
</dbReference>
<organism evidence="8 9">
    <name type="scientific">Aspergillus leporis</name>
    <dbReference type="NCBI Taxonomy" id="41062"/>
    <lineage>
        <taxon>Eukaryota</taxon>
        <taxon>Fungi</taxon>
        <taxon>Dikarya</taxon>
        <taxon>Ascomycota</taxon>
        <taxon>Pezizomycotina</taxon>
        <taxon>Eurotiomycetes</taxon>
        <taxon>Eurotiomycetidae</taxon>
        <taxon>Eurotiales</taxon>
        <taxon>Aspergillaceae</taxon>
        <taxon>Aspergillus</taxon>
        <taxon>Aspergillus subgen. Circumdati</taxon>
    </lineage>
</organism>
<dbReference type="PROSITE" id="PS50048">
    <property type="entry name" value="ZN2_CY6_FUNGAL_2"/>
    <property type="match status" value="1"/>
</dbReference>
<evidence type="ECO:0000259" key="7">
    <source>
        <dbReference type="PROSITE" id="PS50048"/>
    </source>
</evidence>
<feature type="domain" description="Zn(2)-C6 fungal-type" evidence="7">
    <location>
        <begin position="40"/>
        <end position="71"/>
    </location>
</feature>
<dbReference type="InterPro" id="IPR007219">
    <property type="entry name" value="XnlR_reg_dom"/>
</dbReference>
<protein>
    <submittedName>
        <fullName evidence="8">Fungal-specific transcription factor domain-containing protein</fullName>
    </submittedName>
</protein>
<sequence>MSRTNEELGFFPRTPQESMSGAHLQAEKRTSSIDTVPQKVCNACQRRNQECDLGTKPRCSLCRELRIPCTRNEERYRADIRRRVMINRLESNIERMESRLQDIGLKLGEDRAKAVDAPPYSTTPALGHSGHDTASDPDFRNLRSEPEPDLISTTRSADTNPGIVFSYKSVEDWPPSLASFSIPRSLVDTPFAGGFSAISRKGIEWISQKAGNISLERLSALLSTEDQDETIPEGPLNGAFSSRIFCSLPSGEEILSLLHDYIHDFNVLFPIFQRSELVSLFNQGNLDIKAQTPSQWACINGVLAMAHMLRPKDGGPRQSDLQKGWLFIQNALEVVNELNLGPPDLQALQALLLMATFLLGTSAVHPCGFLVSTAIRICHDLGLGRTEHGSPLSPEEAQHRRTVFWIAYWLDRELSLRFSEPPAQSDEDFNATLPMEAPTDSMYTMPTSDLSGSFNAFRSTCQLSIIKGQLYKDLYSPAAEDRPLSQVIASVGVLDEKLQEWKRSIPPEYQPETRVGTDSRRPMMSPILLLLHYSYFHCMIAVHRRLAARDLSIGLDLMKKNDFTSSPASLSNPRVLLSTSLCTKAARASIHLTNYLSQEHTPFFGSLVYYPVVASMTLSWSIIRNPQDAYRVYNLKLIDRTEEYLSSQSFCQSFEGIRRLVKQCAEYRSVAQAAVKAAL</sequence>
<keyword evidence="5" id="KW-0539">Nucleus</keyword>
<evidence type="ECO:0000256" key="4">
    <source>
        <dbReference type="ARBA" id="ARBA00023163"/>
    </source>
</evidence>
<dbReference type="GO" id="GO:0000981">
    <property type="term" value="F:DNA-binding transcription factor activity, RNA polymerase II-specific"/>
    <property type="evidence" value="ECO:0007669"/>
    <property type="project" value="InterPro"/>
</dbReference>
<feature type="region of interest" description="Disordered" evidence="6">
    <location>
        <begin position="115"/>
        <end position="139"/>
    </location>
</feature>
<keyword evidence="9" id="KW-1185">Reference proteome</keyword>
<dbReference type="OrthoDB" id="2123952at2759"/>
<dbReference type="Proteomes" id="UP000326565">
    <property type="component" value="Unassembled WGS sequence"/>
</dbReference>
<keyword evidence="1" id="KW-0479">Metal-binding</keyword>
<dbReference type="SMART" id="SM00906">
    <property type="entry name" value="Fungal_trans"/>
    <property type="match status" value="1"/>
</dbReference>
<evidence type="ECO:0000313" key="8">
    <source>
        <dbReference type="EMBL" id="KAB8068973.1"/>
    </source>
</evidence>
<keyword evidence="3" id="KW-0238">DNA-binding</keyword>
<keyword evidence="4" id="KW-0804">Transcription</keyword>
<evidence type="ECO:0000256" key="6">
    <source>
        <dbReference type="SAM" id="MobiDB-lite"/>
    </source>
</evidence>
<dbReference type="Gene3D" id="4.10.240.10">
    <property type="entry name" value="Zn(2)-C6 fungal-type DNA-binding domain"/>
    <property type="match status" value="1"/>
</dbReference>
<dbReference type="InterPro" id="IPR050987">
    <property type="entry name" value="AtrR-like"/>
</dbReference>
<dbReference type="InterPro" id="IPR001138">
    <property type="entry name" value="Zn2Cys6_DnaBD"/>
</dbReference>
<dbReference type="Pfam" id="PF04082">
    <property type="entry name" value="Fungal_trans"/>
    <property type="match status" value="1"/>
</dbReference>
<name>A0A5N5WKL5_9EURO</name>
<dbReference type="GO" id="GO:0009893">
    <property type="term" value="P:positive regulation of metabolic process"/>
    <property type="evidence" value="ECO:0007669"/>
    <property type="project" value="UniProtKB-ARBA"/>
</dbReference>
<dbReference type="GO" id="GO:0003677">
    <property type="term" value="F:DNA binding"/>
    <property type="evidence" value="ECO:0007669"/>
    <property type="project" value="UniProtKB-KW"/>
</dbReference>
<reference evidence="8 9" key="1">
    <citation type="submission" date="2019-04" db="EMBL/GenBank/DDBJ databases">
        <title>Friends and foes A comparative genomics study of 23 Aspergillus species from section Flavi.</title>
        <authorList>
            <consortium name="DOE Joint Genome Institute"/>
            <person name="Kjaerbolling I."/>
            <person name="Vesth T."/>
            <person name="Frisvad J.C."/>
            <person name="Nybo J.L."/>
            <person name="Theobald S."/>
            <person name="Kildgaard S."/>
            <person name="Isbrandt T."/>
            <person name="Kuo A."/>
            <person name="Sato A."/>
            <person name="Lyhne E.K."/>
            <person name="Kogle M.E."/>
            <person name="Wiebenga A."/>
            <person name="Kun R.S."/>
            <person name="Lubbers R.J."/>
            <person name="Makela M.R."/>
            <person name="Barry K."/>
            <person name="Chovatia M."/>
            <person name="Clum A."/>
            <person name="Daum C."/>
            <person name="Haridas S."/>
            <person name="He G."/>
            <person name="LaButti K."/>
            <person name="Lipzen A."/>
            <person name="Mondo S."/>
            <person name="Riley R."/>
            <person name="Salamov A."/>
            <person name="Simmons B.A."/>
            <person name="Magnuson J.K."/>
            <person name="Henrissat B."/>
            <person name="Mortensen U.H."/>
            <person name="Larsen T.O."/>
            <person name="Devries R.P."/>
            <person name="Grigoriev I.V."/>
            <person name="Machida M."/>
            <person name="Baker S.E."/>
            <person name="Andersen M.R."/>
        </authorList>
    </citation>
    <scope>NUCLEOTIDE SEQUENCE [LARGE SCALE GENOMIC DNA]</scope>
    <source>
        <strain evidence="8 9">CBS 151.66</strain>
    </source>
</reference>
<evidence type="ECO:0000313" key="9">
    <source>
        <dbReference type="Proteomes" id="UP000326565"/>
    </source>
</evidence>
<accession>A0A5N5WKL5</accession>
<evidence type="ECO:0000256" key="1">
    <source>
        <dbReference type="ARBA" id="ARBA00022723"/>
    </source>
</evidence>
<dbReference type="InterPro" id="IPR036864">
    <property type="entry name" value="Zn2-C6_fun-type_DNA-bd_sf"/>
</dbReference>
<proteinExistence type="predicted"/>